<evidence type="ECO:0000256" key="2">
    <source>
        <dbReference type="RuleBase" id="RU361169"/>
    </source>
</evidence>
<feature type="domain" description="SLH" evidence="4">
    <location>
        <begin position="636"/>
        <end position="695"/>
    </location>
</feature>
<dbReference type="InterPro" id="IPR006626">
    <property type="entry name" value="PbH1"/>
</dbReference>
<organism evidence="5 6">
    <name type="scientific">Butyricicoccus intestinisimiae</name>
    <dbReference type="NCBI Taxonomy" id="2841509"/>
    <lineage>
        <taxon>Bacteria</taxon>
        <taxon>Bacillati</taxon>
        <taxon>Bacillota</taxon>
        <taxon>Clostridia</taxon>
        <taxon>Eubacteriales</taxon>
        <taxon>Butyricicoccaceae</taxon>
        <taxon>Butyricicoccus</taxon>
    </lineage>
</organism>
<proteinExistence type="inferred from homology"/>
<dbReference type="Pfam" id="PF00295">
    <property type="entry name" value="Glyco_hydro_28"/>
    <property type="match status" value="1"/>
</dbReference>
<dbReference type="PROSITE" id="PS51272">
    <property type="entry name" value="SLH"/>
    <property type="match status" value="3"/>
</dbReference>
<dbReference type="EMBL" id="JAHLQI010000001">
    <property type="protein sequence ID" value="MBU5489564.1"/>
    <property type="molecule type" value="Genomic_DNA"/>
</dbReference>
<dbReference type="SMART" id="SM00710">
    <property type="entry name" value="PbH1"/>
    <property type="match status" value="5"/>
</dbReference>
<comment type="caution">
    <text evidence="5">The sequence shown here is derived from an EMBL/GenBank/DDBJ whole genome shotgun (WGS) entry which is preliminary data.</text>
</comment>
<dbReference type="RefSeq" id="WP_216469156.1">
    <property type="nucleotide sequence ID" value="NZ_JAHLQI010000001.1"/>
</dbReference>
<evidence type="ECO:0000256" key="1">
    <source>
        <dbReference type="ARBA" id="ARBA00022737"/>
    </source>
</evidence>
<feature type="signal peptide" evidence="3">
    <location>
        <begin position="1"/>
        <end position="32"/>
    </location>
</feature>
<evidence type="ECO:0000313" key="5">
    <source>
        <dbReference type="EMBL" id="MBU5489564.1"/>
    </source>
</evidence>
<evidence type="ECO:0000259" key="4">
    <source>
        <dbReference type="PROSITE" id="PS51272"/>
    </source>
</evidence>
<reference evidence="5 6" key="1">
    <citation type="submission" date="2021-06" db="EMBL/GenBank/DDBJ databases">
        <authorList>
            <person name="Sun Q."/>
            <person name="Li D."/>
        </authorList>
    </citation>
    <scope>NUCLEOTIDE SEQUENCE [LARGE SCALE GENOMIC DNA]</scope>
    <source>
        <strain evidence="5 6">MSJd-7</strain>
    </source>
</reference>
<keyword evidence="3" id="KW-0732">Signal</keyword>
<comment type="similarity">
    <text evidence="2">Belongs to the glycosyl hydrolase 28 family.</text>
</comment>
<dbReference type="InterPro" id="IPR001119">
    <property type="entry name" value="SLH_dom"/>
</dbReference>
<feature type="domain" description="SLH" evidence="4">
    <location>
        <begin position="760"/>
        <end position="815"/>
    </location>
</feature>
<protein>
    <submittedName>
        <fullName evidence="5">S-layer homology domain-containing protein</fullName>
    </submittedName>
</protein>
<keyword evidence="6" id="KW-1185">Reference proteome</keyword>
<keyword evidence="2" id="KW-0378">Hydrolase</keyword>
<dbReference type="PANTHER" id="PTHR31339">
    <property type="entry name" value="PECTIN LYASE-RELATED"/>
    <property type="match status" value="1"/>
</dbReference>
<dbReference type="PANTHER" id="PTHR31339:SF9">
    <property type="entry name" value="PLASMIN AND FIBRONECTIN-BINDING PROTEIN A"/>
    <property type="match status" value="1"/>
</dbReference>
<sequence>MKKNITSSVRKCIAGVLSMAVMAGSMAVPALAADNTQSDSLLTYQVADGLNLNDTTAFADSATAWQYADKISSHVDTSVAAMRAIFAQRKVSIVDYGAQPHAVFDIVEGTYKKSDADAKAEAELAKTNTKAIYAAIKAVSEAGGGTVVVPAADGQVFYTAPIHLEDNVNLCIEKNATLKFTTDTSLYCGDLMKEVYGDTVDEQGLTLTRFESVELMNYSPLIYAYGKKNIALTGEGTLDGQASVGDGEHPETMVWQQWKKKRTYANGTTVEAQNAAVNKLYGQGQTDVPVAERQYGESEHEEWSGADDGFLRPNFIQPYNCQNVLIEGVSIKNSPMWEINPVLCDTVLVDGVSINSHLHNNDGCDPECTSNMVIRNNSIDVGDDCMAIKSGRNGDGLRINRPSFNIVLENNTFVDGHGGVTIGSEITAGVKNIFSESNEMNSDDLEAAYRFKTNYIRGGTIENVYYRNDHVKMVKSTKPVILVDLNYDIKNEVKRMEAFGVNYKAYIPQFKNVLFENVSVNAADEAGKGGKYALQLNGFDVSSIASSCTVEPGTPDCYISDFTIRNSSFVGSEQNFQMTNVDGLTMENVSMTGSTAADSLSKCKNLTFKNCDFTGSKTQRSVFGATEGVTLTGSVFDGDYTDVPADTWYTDAVYAAREAGTMLGMSDKIFAPDAQLSRAQVAQILYNRAGRPAHSDTQAFADVDKDAWFYDAVQWAAENGVASGMGNKKFAPNEAVTREQLAQFLYAEAGTPAASGTLDFVDANTVSGWATPAVTWTVQNHVISGDKQSDGTLLLNPRGNTTRAQTAVMLNNLAS</sequence>
<dbReference type="Pfam" id="PF00395">
    <property type="entry name" value="SLH"/>
    <property type="match status" value="3"/>
</dbReference>
<name>A0ABS6ERU1_9FIRM</name>
<gene>
    <name evidence="5" type="ORF">KQI75_02805</name>
</gene>
<keyword evidence="1" id="KW-0677">Repeat</keyword>
<accession>A0ABS6ERU1</accession>
<keyword evidence="2" id="KW-0326">Glycosidase</keyword>
<dbReference type="InterPro" id="IPR051801">
    <property type="entry name" value="GH28_Enzymes"/>
</dbReference>
<dbReference type="PROSITE" id="PS00502">
    <property type="entry name" value="POLYGALACTURONASE"/>
    <property type="match status" value="1"/>
</dbReference>
<dbReference type="InterPro" id="IPR000743">
    <property type="entry name" value="Glyco_hydro_28"/>
</dbReference>
<feature type="chain" id="PRO_5046386428" evidence="3">
    <location>
        <begin position="33"/>
        <end position="815"/>
    </location>
</feature>
<evidence type="ECO:0000313" key="6">
    <source>
        <dbReference type="Proteomes" id="UP000783588"/>
    </source>
</evidence>
<dbReference type="Proteomes" id="UP000783588">
    <property type="component" value="Unassembled WGS sequence"/>
</dbReference>
<feature type="domain" description="SLH" evidence="4">
    <location>
        <begin position="696"/>
        <end position="759"/>
    </location>
</feature>
<evidence type="ECO:0000256" key="3">
    <source>
        <dbReference type="SAM" id="SignalP"/>
    </source>
</evidence>